<feature type="signal peptide" evidence="1">
    <location>
        <begin position="1"/>
        <end position="20"/>
    </location>
</feature>
<feature type="chain" id="PRO_5026230749" evidence="1">
    <location>
        <begin position="21"/>
        <end position="332"/>
    </location>
</feature>
<dbReference type="InterPro" id="IPR025538">
    <property type="entry name" value="DUF4424"/>
</dbReference>
<dbReference type="EMBL" id="QPIX01000010">
    <property type="protein sequence ID" value="RCW21439.1"/>
    <property type="molecule type" value="Genomic_DNA"/>
</dbReference>
<evidence type="ECO:0000256" key="1">
    <source>
        <dbReference type="SAM" id="SignalP"/>
    </source>
</evidence>
<protein>
    <submittedName>
        <fullName evidence="3">Uncharacterized protein DUF4424</fullName>
    </submittedName>
</protein>
<gene>
    <name evidence="3" type="ORF">DFR48_11026</name>
</gene>
<reference evidence="3 4" key="1">
    <citation type="submission" date="2018-07" db="EMBL/GenBank/DDBJ databases">
        <title>Genomic Encyclopedia of Type Strains, Phase IV (KMG-IV): sequencing the most valuable type-strain genomes for metagenomic binning, comparative biology and taxonomic classification.</title>
        <authorList>
            <person name="Goeker M."/>
        </authorList>
    </citation>
    <scope>NUCLEOTIDE SEQUENCE [LARGE SCALE GENOMIC DNA]</scope>
    <source>
        <strain evidence="3 4">DSM 25528</strain>
    </source>
</reference>
<feature type="domain" description="DUF4424" evidence="2">
    <location>
        <begin position="20"/>
        <end position="325"/>
    </location>
</feature>
<keyword evidence="4" id="KW-1185">Reference proteome</keyword>
<comment type="caution">
    <text evidence="3">The sequence shown here is derived from an EMBL/GenBank/DDBJ whole genome shotgun (WGS) entry which is preliminary data.</text>
</comment>
<organism evidence="3 4">
    <name type="scientific">Ciceribacter lividus</name>
    <dbReference type="NCBI Taxonomy" id="1197950"/>
    <lineage>
        <taxon>Bacteria</taxon>
        <taxon>Pseudomonadati</taxon>
        <taxon>Pseudomonadota</taxon>
        <taxon>Alphaproteobacteria</taxon>
        <taxon>Hyphomicrobiales</taxon>
        <taxon>Rhizobiaceae</taxon>
        <taxon>Ciceribacter</taxon>
    </lineage>
</organism>
<dbReference type="RefSeq" id="WP_114364397.1">
    <property type="nucleotide sequence ID" value="NZ_QPIX01000010.1"/>
</dbReference>
<dbReference type="Pfam" id="PF14415">
    <property type="entry name" value="DUF4424"/>
    <property type="match status" value="1"/>
</dbReference>
<keyword evidence="1" id="KW-0732">Signal</keyword>
<dbReference type="Proteomes" id="UP000252582">
    <property type="component" value="Unassembled WGS sequence"/>
</dbReference>
<sequence length="332" mass="36439">MKKALLVLLSSVAAAPAAVANDTMAELKAGGLVYVQTTDVSMESEDLFISPEKVTVDYVFRNGSDKDVESYVAFPMPDLTAGPDANVAIGDAQSDNFLGFTVTQDGEEITPDLQQRVYATGLDMTDEVTARGIPLLPFSDATYAALEKLPPEVLSDWTARGLIFDDAYDAGKGWEHHPMPLWTLKSAYWWKTTFPAGKEVRVHHEYKPGVGGTAGLSFIQEGKPGYSYDEYVKKYCMDDGFVKTATKLERAASDQSGPYYMESWVSYVLTTGANWGGAIKHFKLTVDKGSPKNYISFCGEGVKKVGPTTFEMTAEDFYPQKDLDFLLLVPSE</sequence>
<dbReference type="Gene3D" id="2.60.40.3680">
    <property type="match status" value="2"/>
</dbReference>
<evidence type="ECO:0000313" key="4">
    <source>
        <dbReference type="Proteomes" id="UP000252582"/>
    </source>
</evidence>
<dbReference type="AlphaFoldDB" id="A0A6I7HI24"/>
<name>A0A6I7HI24_9HYPH</name>
<evidence type="ECO:0000259" key="2">
    <source>
        <dbReference type="Pfam" id="PF14415"/>
    </source>
</evidence>
<accession>A0A6I7HI24</accession>
<evidence type="ECO:0000313" key="3">
    <source>
        <dbReference type="EMBL" id="RCW21439.1"/>
    </source>
</evidence>
<proteinExistence type="predicted"/>